<comment type="caution">
    <text evidence="1">The sequence shown here is derived from an EMBL/GenBank/DDBJ whole genome shotgun (WGS) entry which is preliminary data.</text>
</comment>
<evidence type="ECO:0000313" key="1">
    <source>
        <dbReference type="EMBL" id="MBB6100031.1"/>
    </source>
</evidence>
<organism evidence="1 2">
    <name type="scientific">Deinobacterium chartae</name>
    <dbReference type="NCBI Taxonomy" id="521158"/>
    <lineage>
        <taxon>Bacteria</taxon>
        <taxon>Thermotogati</taxon>
        <taxon>Deinococcota</taxon>
        <taxon>Deinococci</taxon>
        <taxon>Deinococcales</taxon>
        <taxon>Deinococcaceae</taxon>
        <taxon>Deinobacterium</taxon>
    </lineage>
</organism>
<protein>
    <submittedName>
        <fullName evidence="1">Uncharacterized protein</fullName>
    </submittedName>
</protein>
<evidence type="ECO:0000313" key="2">
    <source>
        <dbReference type="Proteomes" id="UP000569951"/>
    </source>
</evidence>
<keyword evidence="2" id="KW-1185">Reference proteome</keyword>
<name>A0A841I2I7_9DEIO</name>
<accession>A0A841I2I7</accession>
<proteinExistence type="predicted"/>
<dbReference type="RefSeq" id="WP_183988764.1">
    <property type="nucleotide sequence ID" value="NZ_JACHHG010000019.1"/>
</dbReference>
<dbReference type="EMBL" id="JACHHG010000019">
    <property type="protein sequence ID" value="MBB6100031.1"/>
    <property type="molecule type" value="Genomic_DNA"/>
</dbReference>
<sequence>MRPLLSLALRGKKEVSYHYVSKVKSALPFVQLPFSIVGFENHLQAKHDLNKRQTKRKYKEFRASGLHRFWLDPARDTWD</sequence>
<gene>
    <name evidence="1" type="ORF">HNR42_003496</name>
</gene>
<dbReference type="Proteomes" id="UP000569951">
    <property type="component" value="Unassembled WGS sequence"/>
</dbReference>
<dbReference type="AlphaFoldDB" id="A0A841I2I7"/>
<reference evidence="1 2" key="1">
    <citation type="submission" date="2020-08" db="EMBL/GenBank/DDBJ databases">
        <title>Genomic Encyclopedia of Type Strains, Phase IV (KMG-IV): sequencing the most valuable type-strain genomes for metagenomic binning, comparative biology and taxonomic classification.</title>
        <authorList>
            <person name="Goeker M."/>
        </authorList>
    </citation>
    <scope>NUCLEOTIDE SEQUENCE [LARGE SCALE GENOMIC DNA]</scope>
    <source>
        <strain evidence="1 2">DSM 21458</strain>
    </source>
</reference>